<dbReference type="InterPro" id="IPR005133">
    <property type="entry name" value="PhaG_MnhG_YufB"/>
</dbReference>
<name>A0A7G5FI69_9CORY</name>
<dbReference type="Proteomes" id="UP000515570">
    <property type="component" value="Chromosome"/>
</dbReference>
<dbReference type="AlphaFoldDB" id="A0A7G5FI69"/>
<dbReference type="EMBL" id="CP059833">
    <property type="protein sequence ID" value="QMV86310.1"/>
    <property type="molecule type" value="Genomic_DNA"/>
</dbReference>
<keyword evidence="1" id="KW-1133">Transmembrane helix</keyword>
<feature type="transmembrane region" description="Helical" evidence="1">
    <location>
        <begin position="32"/>
        <end position="50"/>
    </location>
</feature>
<dbReference type="NCBIfam" id="NF009318">
    <property type="entry name" value="PRK12674.2-3"/>
    <property type="match status" value="1"/>
</dbReference>
<sequence>MSYVLVSIACILILGTVSALWRAPDALTRINLMGPTVGIALPLLILAKLLSDPFDWHNLIRALLSIFGLWVVAAVSSFYMGRSVHDAVEDL</sequence>
<keyword evidence="3" id="KW-1185">Reference proteome</keyword>
<feature type="transmembrane region" description="Helical" evidence="1">
    <location>
        <begin position="62"/>
        <end position="81"/>
    </location>
</feature>
<keyword evidence="1" id="KW-0812">Transmembrane</keyword>
<reference evidence="2 3" key="1">
    <citation type="submission" date="2020-07" db="EMBL/GenBank/DDBJ databases">
        <title>non toxigenic Corynebacterium sp. nov from a clinical source.</title>
        <authorList>
            <person name="Bernier A.-M."/>
            <person name="Bernard K."/>
        </authorList>
    </citation>
    <scope>NUCLEOTIDE SEQUENCE [LARGE SCALE GENOMIC DNA]</scope>
    <source>
        <strain evidence="3">NML 93-0612</strain>
    </source>
</reference>
<evidence type="ECO:0000313" key="2">
    <source>
        <dbReference type="EMBL" id="QMV86310.1"/>
    </source>
</evidence>
<keyword evidence="1" id="KW-0472">Membrane</keyword>
<protein>
    <submittedName>
        <fullName evidence="2">Na+/H+ antiporter subunit G</fullName>
    </submittedName>
</protein>
<dbReference type="Pfam" id="PF03334">
    <property type="entry name" value="PhaG_MnhG_YufB"/>
    <property type="match status" value="1"/>
</dbReference>
<dbReference type="RefSeq" id="WP_182387119.1">
    <property type="nucleotide sequence ID" value="NZ_CP059833.1"/>
</dbReference>
<dbReference type="GO" id="GO:0098662">
    <property type="term" value="P:inorganic cation transmembrane transport"/>
    <property type="evidence" value="ECO:0007669"/>
    <property type="project" value="InterPro"/>
</dbReference>
<evidence type="ECO:0000256" key="1">
    <source>
        <dbReference type="SAM" id="Phobius"/>
    </source>
</evidence>
<organism evidence="2 3">
    <name type="scientific">Corynebacterium hindlerae</name>
    <dbReference type="NCBI Taxonomy" id="699041"/>
    <lineage>
        <taxon>Bacteria</taxon>
        <taxon>Bacillati</taxon>
        <taxon>Actinomycetota</taxon>
        <taxon>Actinomycetes</taxon>
        <taxon>Mycobacteriales</taxon>
        <taxon>Corynebacteriaceae</taxon>
        <taxon>Corynebacterium</taxon>
    </lineage>
</organism>
<gene>
    <name evidence="2" type="ORF">HW450_06305</name>
</gene>
<dbReference type="GO" id="GO:0015297">
    <property type="term" value="F:antiporter activity"/>
    <property type="evidence" value="ECO:0007669"/>
    <property type="project" value="InterPro"/>
</dbReference>
<proteinExistence type="predicted"/>
<evidence type="ECO:0000313" key="3">
    <source>
        <dbReference type="Proteomes" id="UP000515570"/>
    </source>
</evidence>
<accession>A0A7G5FI69</accession>